<sequence>MVGLITFQSFSDGLVSGKQPDPSGIGDLRGKVEYIWNWRDRAGEPADGNMVHQPRGRLVSGSSRCL</sequence>
<evidence type="ECO:0000313" key="3">
    <source>
        <dbReference type="Proteomes" id="UP000001699"/>
    </source>
</evidence>
<dbReference type="Proteomes" id="UP000001699">
    <property type="component" value="Unassembled WGS sequence"/>
</dbReference>
<gene>
    <name evidence="2" type="ORF">AFUB_079390</name>
</gene>
<feature type="region of interest" description="Disordered" evidence="1">
    <location>
        <begin position="45"/>
        <end position="66"/>
    </location>
</feature>
<dbReference type="EMBL" id="DS499599">
    <property type="protein sequence ID" value="EDP49906.1"/>
    <property type="molecule type" value="Genomic_DNA"/>
</dbReference>
<dbReference type="VEuPathDB" id="FungiDB:AFUB_079390"/>
<accession>B0Y925</accession>
<organism evidence="2 3">
    <name type="scientific">Aspergillus fumigatus (strain CBS 144.89 / FGSC A1163 / CEA10)</name>
    <name type="common">Neosartorya fumigata</name>
    <dbReference type="NCBI Taxonomy" id="451804"/>
    <lineage>
        <taxon>Eukaryota</taxon>
        <taxon>Fungi</taxon>
        <taxon>Dikarya</taxon>
        <taxon>Ascomycota</taxon>
        <taxon>Pezizomycotina</taxon>
        <taxon>Eurotiomycetes</taxon>
        <taxon>Eurotiomycetidae</taxon>
        <taxon>Eurotiales</taxon>
        <taxon>Aspergillaceae</taxon>
        <taxon>Aspergillus</taxon>
        <taxon>Aspergillus subgen. Fumigati</taxon>
    </lineage>
</organism>
<evidence type="ECO:0000313" key="2">
    <source>
        <dbReference type="EMBL" id="EDP49906.1"/>
    </source>
</evidence>
<dbReference type="HOGENOM" id="CLU_2830738_0_0_1"/>
<reference evidence="2 3" key="1">
    <citation type="journal article" date="2008" name="PLoS Genet.">
        <title>Genomic islands in the pathogenic filamentous fungus Aspergillus fumigatus.</title>
        <authorList>
            <person name="Fedorova N.D."/>
            <person name="Khaldi N."/>
            <person name="Joardar V.S."/>
            <person name="Maiti R."/>
            <person name="Amedeo P."/>
            <person name="Anderson M.J."/>
            <person name="Crabtree J."/>
            <person name="Silva J.C."/>
            <person name="Badger J.H."/>
            <person name="Albarraq A."/>
            <person name="Angiuoli S."/>
            <person name="Bussey H."/>
            <person name="Bowyer P."/>
            <person name="Cotty P.J."/>
            <person name="Dyer P.S."/>
            <person name="Egan A."/>
            <person name="Galens K."/>
            <person name="Fraser-Liggett C.M."/>
            <person name="Haas B.J."/>
            <person name="Inman J.M."/>
            <person name="Kent R."/>
            <person name="Lemieux S."/>
            <person name="Malavazi I."/>
            <person name="Orvis J."/>
            <person name="Roemer T."/>
            <person name="Ronning C.M."/>
            <person name="Sundaram J.P."/>
            <person name="Sutton G."/>
            <person name="Turner G."/>
            <person name="Venter J.C."/>
            <person name="White O.R."/>
            <person name="Whitty B.R."/>
            <person name="Youngman P."/>
            <person name="Wolfe K.H."/>
            <person name="Goldman G.H."/>
            <person name="Wortman J.R."/>
            <person name="Jiang B."/>
            <person name="Denning D.W."/>
            <person name="Nierman W.C."/>
        </authorList>
    </citation>
    <scope>NUCLEOTIDE SEQUENCE [LARGE SCALE GENOMIC DNA]</scope>
    <source>
        <strain evidence="3">CBS 144.89 / FGSC A1163 / CEA10</strain>
    </source>
</reference>
<dbReference type="AlphaFoldDB" id="B0Y925"/>
<name>B0Y925_ASPFC</name>
<keyword evidence="3" id="KW-1185">Reference proteome</keyword>
<proteinExistence type="predicted"/>
<protein>
    <submittedName>
        <fullName evidence="2">Uncharacterized protein</fullName>
    </submittedName>
</protein>
<evidence type="ECO:0000256" key="1">
    <source>
        <dbReference type="SAM" id="MobiDB-lite"/>
    </source>
</evidence>